<sequence length="109" mass="11710">MSSQLRLPPYSVPTVSTASCNTKPIPTNRFRFLLHIDTGHRAMMRHSAPPNTALAACMNPSAKKFPPLLKPLVTDDADSTMKTPNSDNKAVTAISIVTIGESASNGFRS</sequence>
<evidence type="ECO:0000313" key="1">
    <source>
        <dbReference type="EMBL" id="CAB4577809.1"/>
    </source>
</evidence>
<dbReference type="AlphaFoldDB" id="A0A6J6EQW8"/>
<proteinExistence type="predicted"/>
<dbReference type="PROSITE" id="PS51257">
    <property type="entry name" value="PROKAR_LIPOPROTEIN"/>
    <property type="match status" value="1"/>
</dbReference>
<accession>A0A6J6EQW8</accession>
<reference evidence="1" key="1">
    <citation type="submission" date="2020-05" db="EMBL/GenBank/DDBJ databases">
        <authorList>
            <person name="Chiriac C."/>
            <person name="Salcher M."/>
            <person name="Ghai R."/>
            <person name="Kavagutti S V."/>
        </authorList>
    </citation>
    <scope>NUCLEOTIDE SEQUENCE</scope>
</reference>
<evidence type="ECO:0000313" key="2">
    <source>
        <dbReference type="EMBL" id="CAB4865178.1"/>
    </source>
</evidence>
<gene>
    <name evidence="1" type="ORF">UFOPK1767_00074</name>
    <name evidence="2" type="ORF">UFOPK3339_00610</name>
</gene>
<name>A0A6J6EQW8_9ZZZZ</name>
<dbReference type="EMBL" id="CAFBLF010000076">
    <property type="protein sequence ID" value="CAB4865178.1"/>
    <property type="molecule type" value="Genomic_DNA"/>
</dbReference>
<protein>
    <submittedName>
        <fullName evidence="1">Unannotated protein</fullName>
    </submittedName>
</protein>
<dbReference type="EMBL" id="CAEZTZ010000004">
    <property type="protein sequence ID" value="CAB4577809.1"/>
    <property type="molecule type" value="Genomic_DNA"/>
</dbReference>
<organism evidence="1">
    <name type="scientific">freshwater metagenome</name>
    <dbReference type="NCBI Taxonomy" id="449393"/>
    <lineage>
        <taxon>unclassified sequences</taxon>
        <taxon>metagenomes</taxon>
        <taxon>ecological metagenomes</taxon>
    </lineage>
</organism>